<organism evidence="2">
    <name type="scientific">Archaeoglobus fulgidus</name>
    <dbReference type="NCBI Taxonomy" id="2234"/>
    <lineage>
        <taxon>Archaea</taxon>
        <taxon>Methanobacteriati</taxon>
        <taxon>Methanobacteriota</taxon>
        <taxon>Archaeoglobi</taxon>
        <taxon>Archaeoglobales</taxon>
        <taxon>Archaeoglobaceae</taxon>
        <taxon>Archaeoglobus</taxon>
    </lineage>
</organism>
<sequence>MAHDRDHVERVKRIARFLAEREGANVEIVLKAAELHDIARDCENHAIESARIAETILRQQGFDEEFINSVKHAIEAHSFSGKIEPRTLEAKVLSDADKLDAIGAIGIARAFIFSGEKKRGIEETLRHFEEKLLKLKDQLYTETAKRIAEKRHSFLRDFYEEIKRELGFEDLR</sequence>
<evidence type="ECO:0000313" key="2">
    <source>
        <dbReference type="EMBL" id="HEH35151.1"/>
    </source>
</evidence>
<dbReference type="AlphaFoldDB" id="A0A7J2TJC1"/>
<dbReference type="Pfam" id="PF01966">
    <property type="entry name" value="HD"/>
    <property type="match status" value="1"/>
</dbReference>
<name>A0A7J2TJC1_ARCFL</name>
<feature type="domain" description="HD" evidence="1">
    <location>
        <begin position="4"/>
        <end position="102"/>
    </location>
</feature>
<protein>
    <submittedName>
        <fullName evidence="2">HD domain-containing protein</fullName>
    </submittedName>
</protein>
<dbReference type="PROSITE" id="PS51831">
    <property type="entry name" value="HD"/>
    <property type="match status" value="1"/>
</dbReference>
<dbReference type="EMBL" id="DSLA01000049">
    <property type="protein sequence ID" value="HEH35151.1"/>
    <property type="molecule type" value="Genomic_DNA"/>
</dbReference>
<comment type="caution">
    <text evidence="2">The sequence shown here is derived from an EMBL/GenBank/DDBJ whole genome shotgun (WGS) entry which is preliminary data.</text>
</comment>
<dbReference type="CDD" id="cd00077">
    <property type="entry name" value="HDc"/>
    <property type="match status" value="1"/>
</dbReference>
<gene>
    <name evidence="2" type="ORF">ENP88_03140</name>
</gene>
<reference evidence="2" key="1">
    <citation type="journal article" date="2020" name="mSystems">
        <title>Genome- and Community-Level Interaction Insights into Carbon Utilization and Element Cycling Functions of Hydrothermarchaeota in Hydrothermal Sediment.</title>
        <authorList>
            <person name="Zhou Z."/>
            <person name="Liu Y."/>
            <person name="Xu W."/>
            <person name="Pan J."/>
            <person name="Luo Z.H."/>
            <person name="Li M."/>
        </authorList>
    </citation>
    <scope>NUCLEOTIDE SEQUENCE [LARGE SCALE GENOMIC DNA]</scope>
    <source>
        <strain evidence="2">SpSt-26</strain>
    </source>
</reference>
<dbReference type="PANTHER" id="PTHR33594:SF1">
    <property type="entry name" value="HD_PDEASE DOMAIN-CONTAINING PROTEIN"/>
    <property type="match status" value="1"/>
</dbReference>
<dbReference type="SMART" id="SM00471">
    <property type="entry name" value="HDc"/>
    <property type="match status" value="1"/>
</dbReference>
<accession>A0A7J2TJC1</accession>
<dbReference type="Gene3D" id="1.10.3210.50">
    <property type="match status" value="1"/>
</dbReference>
<dbReference type="InterPro" id="IPR003607">
    <property type="entry name" value="HD/PDEase_dom"/>
</dbReference>
<dbReference type="PANTHER" id="PTHR33594">
    <property type="entry name" value="SUPERFAMILY HYDROLASE, PUTATIVE (AFU_ORTHOLOGUE AFUA_1G03035)-RELATED"/>
    <property type="match status" value="1"/>
</dbReference>
<evidence type="ECO:0000259" key="1">
    <source>
        <dbReference type="PROSITE" id="PS51831"/>
    </source>
</evidence>
<dbReference type="SUPFAM" id="SSF109604">
    <property type="entry name" value="HD-domain/PDEase-like"/>
    <property type="match status" value="1"/>
</dbReference>
<dbReference type="InterPro" id="IPR006674">
    <property type="entry name" value="HD_domain"/>
</dbReference>
<proteinExistence type="predicted"/>